<evidence type="ECO:0000256" key="1">
    <source>
        <dbReference type="ARBA" id="ARBA00004370"/>
    </source>
</evidence>
<dbReference type="PANTHER" id="PTHR34790:SF1">
    <property type="entry name" value="PHOTOSYSTEM II CORE COMPLEX PROTEINS PSBY, CHLOROPLASTIC"/>
    <property type="match status" value="1"/>
</dbReference>
<feature type="transmembrane region" description="Helical" evidence="8">
    <location>
        <begin position="383"/>
        <end position="400"/>
    </location>
</feature>
<evidence type="ECO:0000256" key="3">
    <source>
        <dbReference type="ARBA" id="ARBA00022692"/>
    </source>
</evidence>
<evidence type="ECO:0000313" key="10">
    <source>
        <dbReference type="Proteomes" id="UP001244341"/>
    </source>
</evidence>
<keyword evidence="4 8" id="KW-1133">Transmembrane helix</keyword>
<evidence type="ECO:0000256" key="7">
    <source>
        <dbReference type="ARBA" id="ARBA00023276"/>
    </source>
</evidence>
<accession>A0ABY8UWI8</accession>
<evidence type="ECO:0000256" key="8">
    <source>
        <dbReference type="SAM" id="Phobius"/>
    </source>
</evidence>
<gene>
    <name evidence="9" type="ORF">OEZ85_013547</name>
</gene>
<feature type="transmembrane region" description="Helical" evidence="8">
    <location>
        <begin position="171"/>
        <end position="188"/>
    </location>
</feature>
<keyword evidence="3 8" id="KW-0812">Transmembrane</keyword>
<proteinExistence type="predicted"/>
<keyword evidence="10" id="KW-1185">Reference proteome</keyword>
<comment type="subcellular location">
    <subcellularLocation>
        <location evidence="1">Membrane</location>
    </subcellularLocation>
</comment>
<organism evidence="9 10">
    <name type="scientific">Tetradesmus obliquus</name>
    <name type="common">Green alga</name>
    <name type="synonym">Acutodesmus obliquus</name>
    <dbReference type="NCBI Taxonomy" id="3088"/>
    <lineage>
        <taxon>Eukaryota</taxon>
        <taxon>Viridiplantae</taxon>
        <taxon>Chlorophyta</taxon>
        <taxon>core chlorophytes</taxon>
        <taxon>Chlorophyceae</taxon>
        <taxon>CS clade</taxon>
        <taxon>Sphaeropleales</taxon>
        <taxon>Scenedesmaceae</taxon>
        <taxon>Tetradesmus</taxon>
    </lineage>
</organism>
<feature type="transmembrane region" description="Helical" evidence="8">
    <location>
        <begin position="420"/>
        <end position="437"/>
    </location>
</feature>
<dbReference type="InterPro" id="IPR038760">
    <property type="entry name" value="PsbY_plant"/>
</dbReference>
<evidence type="ECO:0000256" key="2">
    <source>
        <dbReference type="ARBA" id="ARBA00022531"/>
    </source>
</evidence>
<dbReference type="PANTHER" id="PTHR34790">
    <property type="entry name" value="PHOTOSYSTEM II CORE COMPLEX PROTEINS PSBY, CHLOROPLASTIC"/>
    <property type="match status" value="1"/>
</dbReference>
<evidence type="ECO:0000313" key="9">
    <source>
        <dbReference type="EMBL" id="WIA23898.1"/>
    </source>
</evidence>
<sequence>MALSLQKSACVQARAGARPVQALRPLTVRRSVVRVAASKKVDEQLAAEFGKVATLSAVASSWMFSGHAQAATELANVAASDNRLGTIALLFAPVVGWVAFNMAQPALNQLARQNEIKEEAAAATGRSGSKKKRGVAGAVGLGAALSLFAAQNADAATELSQLAASDNRLSTISLLFLPMLAWVGFNMLQPATNQLNRMNALKEAAAGASSSGRKKRGVAGAVGLGAALSLFAAQNADAATELSQLAASDNRLGTIALLFAPVVGWVGFNIAQPALNQLARQNEIKEEAASASSSGRKKRGVAGAVGLGAALSLFAAQNADAATELSQLAASDNRLGTIALLFAPVVGWVGFNIAQPALNQLARQNEIKEEAASASSSGRKKRGVAGAVGLGAALSLFAAQNADAATELSQLAASDNRLSTIALLFLPVVGWVGFNILQPAFNQLKRQAEIKEEAEGSIKKASKAKPSKRR</sequence>
<feature type="transmembrane region" description="Helical" evidence="8">
    <location>
        <begin position="217"/>
        <end position="233"/>
    </location>
</feature>
<evidence type="ECO:0000256" key="6">
    <source>
        <dbReference type="ARBA" id="ARBA00023136"/>
    </source>
</evidence>
<keyword evidence="7" id="KW-0604">Photosystem II</keyword>
<feature type="transmembrane region" description="Helical" evidence="8">
    <location>
        <begin position="300"/>
        <end position="316"/>
    </location>
</feature>
<evidence type="ECO:0000256" key="5">
    <source>
        <dbReference type="ARBA" id="ARBA00023078"/>
    </source>
</evidence>
<keyword evidence="6 8" id="KW-0472">Membrane</keyword>
<dbReference type="EMBL" id="CP126224">
    <property type="protein sequence ID" value="WIA23898.1"/>
    <property type="molecule type" value="Genomic_DNA"/>
</dbReference>
<dbReference type="Proteomes" id="UP001244341">
    <property type="component" value="Chromosome 17b"/>
</dbReference>
<feature type="transmembrane region" description="Helical" evidence="8">
    <location>
        <begin position="253"/>
        <end position="271"/>
    </location>
</feature>
<dbReference type="Pfam" id="PF06298">
    <property type="entry name" value="PsbY"/>
    <property type="match status" value="4"/>
</dbReference>
<name>A0ABY8UWI8_TETOB</name>
<evidence type="ECO:0000256" key="4">
    <source>
        <dbReference type="ARBA" id="ARBA00022989"/>
    </source>
</evidence>
<feature type="transmembrane region" description="Helical" evidence="8">
    <location>
        <begin position="336"/>
        <end position="354"/>
    </location>
</feature>
<protein>
    <submittedName>
        <fullName evidence="9">Uncharacterized protein</fullName>
    </submittedName>
</protein>
<reference evidence="9 10" key="1">
    <citation type="submission" date="2023-05" db="EMBL/GenBank/DDBJ databases">
        <title>A 100% complete, gapless, phased diploid assembly of the Scenedesmus obliquus UTEX 3031 genome.</title>
        <authorList>
            <person name="Biondi T.C."/>
            <person name="Hanschen E.R."/>
            <person name="Kwon T."/>
            <person name="Eng W."/>
            <person name="Kruse C.P.S."/>
            <person name="Koehler S.I."/>
            <person name="Kunde Y."/>
            <person name="Gleasner C.D."/>
            <person name="You Mak K.T."/>
            <person name="Polle J."/>
            <person name="Hovde B.T."/>
            <person name="Starkenburg S.R."/>
        </authorList>
    </citation>
    <scope>NUCLEOTIDE SEQUENCE [LARGE SCALE GENOMIC DNA]</scope>
    <source>
        <strain evidence="9 10">DOE0152z</strain>
    </source>
</reference>
<dbReference type="InterPro" id="IPR009388">
    <property type="entry name" value="PSII_PsbY"/>
</dbReference>
<keyword evidence="5" id="KW-0793">Thylakoid</keyword>
<feature type="transmembrane region" description="Helical" evidence="8">
    <location>
        <begin position="134"/>
        <end position="151"/>
    </location>
</feature>
<keyword evidence="2" id="KW-0602">Photosynthesis</keyword>